<reference evidence="5" key="2">
    <citation type="submission" date="2013-04" db="EMBL/GenBank/DDBJ databases">
        <title>Genomic mechanisms accounting for the adaptation to parasitism in nematode-trapping fungi.</title>
        <authorList>
            <person name="Ahren D.G."/>
        </authorList>
    </citation>
    <scope>NUCLEOTIDE SEQUENCE [LARGE SCALE GENOMIC DNA]</scope>
    <source>
        <strain evidence="5">CBS 200.50</strain>
    </source>
</reference>
<dbReference type="eggNOG" id="KOG3872">
    <property type="taxonomic scope" value="Eukaryota"/>
</dbReference>
<proteinExistence type="predicted"/>
<reference evidence="4 5" key="1">
    <citation type="journal article" date="2013" name="PLoS Genet.">
        <title>Genomic mechanisms accounting for the adaptation to parasitism in nematode-trapping fungi.</title>
        <authorList>
            <person name="Meerupati T."/>
            <person name="Andersson K.M."/>
            <person name="Friman E."/>
            <person name="Kumar D."/>
            <person name="Tunlid A."/>
            <person name="Ahren D."/>
        </authorList>
    </citation>
    <scope>NUCLEOTIDE SEQUENCE [LARGE SCALE GENOMIC DNA]</scope>
    <source>
        <strain evidence="4 5">CBS 200.50</strain>
    </source>
</reference>
<feature type="compositionally biased region" description="Low complexity" evidence="1">
    <location>
        <begin position="109"/>
        <end position="164"/>
    </location>
</feature>
<dbReference type="InterPro" id="IPR051176">
    <property type="entry name" value="Cent_Immune-Sig_Mod"/>
</dbReference>
<dbReference type="SUPFAM" id="SSF49879">
    <property type="entry name" value="SMAD/FHA domain"/>
    <property type="match status" value="1"/>
</dbReference>
<evidence type="ECO:0000259" key="3">
    <source>
        <dbReference type="PROSITE" id="PS50006"/>
    </source>
</evidence>
<dbReference type="AlphaFoldDB" id="S8BC93"/>
<feature type="compositionally biased region" description="Basic residues" evidence="1">
    <location>
        <begin position="95"/>
        <end position="108"/>
    </location>
</feature>
<dbReference type="OrthoDB" id="687730at2759"/>
<feature type="transmembrane region" description="Helical" evidence="2">
    <location>
        <begin position="745"/>
        <end position="765"/>
    </location>
</feature>
<feature type="region of interest" description="Disordered" evidence="1">
    <location>
        <begin position="1"/>
        <end position="196"/>
    </location>
</feature>
<dbReference type="SMART" id="SM00240">
    <property type="entry name" value="FHA"/>
    <property type="match status" value="1"/>
</dbReference>
<dbReference type="Proteomes" id="UP000015100">
    <property type="component" value="Unassembled WGS sequence"/>
</dbReference>
<feature type="compositionally biased region" description="Polar residues" evidence="1">
    <location>
        <begin position="385"/>
        <end position="398"/>
    </location>
</feature>
<feature type="compositionally biased region" description="Polar residues" evidence="1">
    <location>
        <begin position="16"/>
        <end position="27"/>
    </location>
</feature>
<feature type="compositionally biased region" description="Basic and acidic residues" evidence="1">
    <location>
        <begin position="668"/>
        <end position="677"/>
    </location>
</feature>
<dbReference type="CDD" id="cd22679">
    <property type="entry name" value="FHA_SLMAP"/>
    <property type="match status" value="1"/>
</dbReference>
<accession>S8BC93</accession>
<feature type="region of interest" description="Disordered" evidence="1">
    <location>
        <begin position="648"/>
        <end position="677"/>
    </location>
</feature>
<dbReference type="EMBL" id="AQGS01000823">
    <property type="protein sequence ID" value="EPS36803.1"/>
    <property type="molecule type" value="Genomic_DNA"/>
</dbReference>
<dbReference type="Gene3D" id="2.60.200.20">
    <property type="match status" value="1"/>
</dbReference>
<feature type="region of interest" description="Disordered" evidence="1">
    <location>
        <begin position="385"/>
        <end position="404"/>
    </location>
</feature>
<dbReference type="PANTHER" id="PTHR15715:SF37">
    <property type="entry name" value="LD47843P"/>
    <property type="match status" value="1"/>
</dbReference>
<evidence type="ECO:0000256" key="1">
    <source>
        <dbReference type="SAM" id="MobiDB-lite"/>
    </source>
</evidence>
<keyword evidence="2" id="KW-1133">Transmembrane helix</keyword>
<dbReference type="InterPro" id="IPR008984">
    <property type="entry name" value="SMAD_FHA_dom_sf"/>
</dbReference>
<feature type="domain" description="FHA" evidence="3">
    <location>
        <begin position="240"/>
        <end position="298"/>
    </location>
</feature>
<dbReference type="GO" id="GO:0005737">
    <property type="term" value="C:cytoplasm"/>
    <property type="evidence" value="ECO:0007669"/>
    <property type="project" value="TreeGrafter"/>
</dbReference>
<organism evidence="4 5">
    <name type="scientific">Dactylellina haptotyla (strain CBS 200.50)</name>
    <name type="common">Nematode-trapping fungus</name>
    <name type="synonym">Monacrosporium haptotylum</name>
    <dbReference type="NCBI Taxonomy" id="1284197"/>
    <lineage>
        <taxon>Eukaryota</taxon>
        <taxon>Fungi</taxon>
        <taxon>Dikarya</taxon>
        <taxon>Ascomycota</taxon>
        <taxon>Pezizomycotina</taxon>
        <taxon>Orbiliomycetes</taxon>
        <taxon>Orbiliales</taxon>
        <taxon>Orbiliaceae</taxon>
        <taxon>Dactylellina</taxon>
    </lineage>
</organism>
<feature type="compositionally biased region" description="Basic and acidic residues" evidence="1">
    <location>
        <begin position="485"/>
        <end position="496"/>
    </location>
</feature>
<name>S8BC93_DACHA</name>
<keyword evidence="2" id="KW-0472">Membrane</keyword>
<dbReference type="InterPro" id="IPR000253">
    <property type="entry name" value="FHA_dom"/>
</dbReference>
<evidence type="ECO:0000256" key="2">
    <source>
        <dbReference type="SAM" id="Phobius"/>
    </source>
</evidence>
<keyword evidence="2" id="KW-0812">Transmembrane</keyword>
<dbReference type="Pfam" id="PF00498">
    <property type="entry name" value="FHA"/>
    <property type="match status" value="1"/>
</dbReference>
<evidence type="ECO:0000313" key="4">
    <source>
        <dbReference type="EMBL" id="EPS36803.1"/>
    </source>
</evidence>
<sequence>MTAVAASPPAFHQPVPRSTWTNVNGASSMHAHAQMTPEEVSRLLMPPRSKSQNAVPSSASSTISSASSTASSTSSSTTATPSKPSASLISQQQQQHHHHQQQQQHHHQLQQQQLPPRPSSSASNSSSISSSSSNGTMPGSNATSTPASSNPSPNNSEPNTPINSAANTVNAGPSWGGAGKRKAARNGVGNRENMKNSGNAASALNAAISNSGTGSFLMLLPLNGTFERKVIPLPFYPEVLRIGRQTNAKTVPTQSNGFFDSKVLSRQHAEVWAEKGTGRVFIRDVKSSNGTFVNGTRLSPENRDSEPHEIRAEDILELGIDIVGEDNKTIVHHKVAARVQHAGFHQVAGGGGNAGNFDLNFGDIDPSVGGGLMAPPLNHVQTVSGVTGRGRSNSQTSRGGPMAFLPNGLVGLQRQGNQMMSGMPITIEAIAKRLNYEMQQARQQQAELKRAHEFFDVVLIKQTKQAEQKEEEAKPLVNGEAPAESSKEDSEAKESSVDDAELPMPLEQIESLTQIKFPSKPPSQILSLVAVLADTKRDLEAKSLRVKELEDSLLRERSARELAEGRIEKLELATLALKAGQSSESPEEAEIVKDELRRLIPDVPDVGDSMDKALTPEPVIVDNEMQLKLDKFMVDFAVAQAEIENLKQSLQKSETEKSSAQKSLSQLAEDKQKEEDARVRAEKALEKAKAEERKYKDREFKPMPNGVHAPAKTGEKKIANGSAGATALATKARATEFQRSYGTPLASFIGAVVVGVAVMAVLNNWTKGDKS</sequence>
<dbReference type="HOGENOM" id="CLU_021864_0_0_1"/>
<comment type="caution">
    <text evidence="4">The sequence shown here is derived from an EMBL/GenBank/DDBJ whole genome shotgun (WGS) entry which is preliminary data.</text>
</comment>
<evidence type="ECO:0000313" key="5">
    <source>
        <dbReference type="Proteomes" id="UP000015100"/>
    </source>
</evidence>
<gene>
    <name evidence="4" type="ORF">H072_9679</name>
</gene>
<dbReference type="STRING" id="1284197.S8BC93"/>
<feature type="region of interest" description="Disordered" evidence="1">
    <location>
        <begin position="466"/>
        <end position="503"/>
    </location>
</feature>
<dbReference type="PANTHER" id="PTHR15715">
    <property type="entry name" value="CENTROSOMAL PROTEIN OF 170 KDA"/>
    <property type="match status" value="1"/>
</dbReference>
<feature type="compositionally biased region" description="Low complexity" evidence="1">
    <location>
        <begin position="56"/>
        <end position="94"/>
    </location>
</feature>
<protein>
    <recommendedName>
        <fullName evidence="3">FHA domain-containing protein</fullName>
    </recommendedName>
</protein>
<dbReference type="OMA" id="VEHAGFM"/>
<dbReference type="PROSITE" id="PS50006">
    <property type="entry name" value="FHA_DOMAIN"/>
    <property type="match status" value="1"/>
</dbReference>
<keyword evidence="5" id="KW-1185">Reference proteome</keyword>